<reference evidence="1 2" key="1">
    <citation type="submission" date="2021-02" db="EMBL/GenBank/DDBJ databases">
        <authorList>
            <person name="Han P."/>
        </authorList>
    </citation>
    <scope>NUCLEOTIDE SEQUENCE [LARGE SCALE GENOMIC DNA]</scope>
    <source>
        <strain evidence="1">Candidatus Nitrospira sp. ZN2</strain>
    </source>
</reference>
<sequence length="77" mass="8966">MSKHHHTQSITIDQTLDLLAKQWTAADRVRLRTARHRPRHVRAAELWTRIQSLTQSTLALFQHPSAMETSHGHHSDR</sequence>
<dbReference type="RefSeq" id="WP_213044049.1">
    <property type="nucleotide sequence ID" value="NZ_CAJNBJ010000020.1"/>
</dbReference>
<name>A0ABM8S907_9BACT</name>
<comment type="caution">
    <text evidence="1">The sequence shown here is derived from an EMBL/GenBank/DDBJ whole genome shotgun (WGS) entry which is preliminary data.</text>
</comment>
<dbReference type="EMBL" id="CAJNBJ010000020">
    <property type="protein sequence ID" value="CAE6795893.1"/>
    <property type="molecule type" value="Genomic_DNA"/>
</dbReference>
<evidence type="ECO:0000313" key="2">
    <source>
        <dbReference type="Proteomes" id="UP000675880"/>
    </source>
</evidence>
<evidence type="ECO:0000313" key="1">
    <source>
        <dbReference type="EMBL" id="CAE6795893.1"/>
    </source>
</evidence>
<accession>A0ABM8S907</accession>
<organism evidence="1 2">
    <name type="scientific">Nitrospira defluvii</name>
    <dbReference type="NCBI Taxonomy" id="330214"/>
    <lineage>
        <taxon>Bacteria</taxon>
        <taxon>Pseudomonadati</taxon>
        <taxon>Nitrospirota</taxon>
        <taxon>Nitrospiria</taxon>
        <taxon>Nitrospirales</taxon>
        <taxon>Nitrospiraceae</taxon>
        <taxon>Nitrospira</taxon>
    </lineage>
</organism>
<proteinExistence type="predicted"/>
<gene>
    <name evidence="1" type="ORF">NSPZN2_70089</name>
</gene>
<keyword evidence="2" id="KW-1185">Reference proteome</keyword>
<dbReference type="Proteomes" id="UP000675880">
    <property type="component" value="Unassembled WGS sequence"/>
</dbReference>
<protein>
    <submittedName>
        <fullName evidence="1">Uncharacterized protein</fullName>
    </submittedName>
</protein>